<evidence type="ECO:0000313" key="2">
    <source>
        <dbReference type="Proteomes" id="UP001291623"/>
    </source>
</evidence>
<keyword evidence="2" id="KW-1185">Reference proteome</keyword>
<dbReference type="Proteomes" id="UP001291623">
    <property type="component" value="Unassembled WGS sequence"/>
</dbReference>
<reference evidence="1" key="1">
    <citation type="submission" date="2023-12" db="EMBL/GenBank/DDBJ databases">
        <title>Genome assembly of Anisodus tanguticus.</title>
        <authorList>
            <person name="Wang Y.-J."/>
        </authorList>
    </citation>
    <scope>NUCLEOTIDE SEQUENCE</scope>
    <source>
        <strain evidence="1">KB-2021</strain>
        <tissue evidence="1">Leaf</tissue>
    </source>
</reference>
<accession>A0AAE1RX76</accession>
<dbReference type="EMBL" id="JAVYJV010000010">
    <property type="protein sequence ID" value="KAK4360359.1"/>
    <property type="molecule type" value="Genomic_DNA"/>
</dbReference>
<name>A0AAE1RX76_9SOLA</name>
<proteinExistence type="predicted"/>
<evidence type="ECO:0000313" key="1">
    <source>
        <dbReference type="EMBL" id="KAK4360359.1"/>
    </source>
</evidence>
<gene>
    <name evidence="1" type="ORF">RND71_019311</name>
</gene>
<comment type="caution">
    <text evidence="1">The sequence shown here is derived from an EMBL/GenBank/DDBJ whole genome shotgun (WGS) entry which is preliminary data.</text>
</comment>
<organism evidence="1 2">
    <name type="scientific">Anisodus tanguticus</name>
    <dbReference type="NCBI Taxonomy" id="243964"/>
    <lineage>
        <taxon>Eukaryota</taxon>
        <taxon>Viridiplantae</taxon>
        <taxon>Streptophyta</taxon>
        <taxon>Embryophyta</taxon>
        <taxon>Tracheophyta</taxon>
        <taxon>Spermatophyta</taxon>
        <taxon>Magnoliopsida</taxon>
        <taxon>eudicotyledons</taxon>
        <taxon>Gunneridae</taxon>
        <taxon>Pentapetalae</taxon>
        <taxon>asterids</taxon>
        <taxon>lamiids</taxon>
        <taxon>Solanales</taxon>
        <taxon>Solanaceae</taxon>
        <taxon>Solanoideae</taxon>
        <taxon>Hyoscyameae</taxon>
        <taxon>Anisodus</taxon>
    </lineage>
</organism>
<protein>
    <submittedName>
        <fullName evidence="1">Uncharacterized protein</fullName>
    </submittedName>
</protein>
<dbReference type="AlphaFoldDB" id="A0AAE1RX76"/>
<sequence>MARTLPPAKVETVFKSVQELTNSNQVQERFKQDMPEVDVSLLISPSAAREEELNYLQLGLKSCSRFQLNFEEEVFEEYIKNLKLLSESLLKDMATSLNVDENCFLDQCGERTTMIAIQLLPRLMLYLELNHMLMHQTLPSYCKTPYHDTDNASERSSIGILEQGFPIVTQFTHRDMDLTPVD</sequence>